<keyword evidence="8" id="KW-1185">Reference proteome</keyword>
<dbReference type="PANTHER" id="PTHR42693:SF53">
    <property type="entry name" value="ENDO-4-O-SULFATASE"/>
    <property type="match status" value="1"/>
</dbReference>
<sequence length="512" mass="58036">MNKWFGTVCAVATGASLVPVYLAAQQKPHIILIVSDQHRGDAMHCMGNSSVITPNLDALADDGTLFLNGYSSTPSSTPARSGLLTGLSPWHHGMLGYGRVGSRYRYEMPQMLRDLDYYTFGIGKMHWFPQKALHGFHGTLVDESGRVETDDFISDYRLWFQMQAPGLNPDSTHIGWNDHGAATYRLPEELHPTAWTGEMAQEMIHNYKHGSGQPLFLKVSFARPHSPYDPPQRFADMYKDKDVPAPCVGEWCKDKDYAVLKNVSDAPSDAAYGNFGDEYAKNSRRYYYANVTFIDEEIGKIVQALKEEGMYNNALICYISDHGDMLGDHYHWRKTYPYEGSVHVPYIVKWPSSCGFPKGGKVDAPVELRDVLPTFLEMAGGKVPAEMDGQSLVRLMDGSKERWRKYIDTEHATCYSPDNYWCALTDGKIKYIWRFHTGTEELFDLEKDPHELKNVVGDKRYGVQLEELRAAMVRHLSERGEEFVKDGRLQVLKRTVLYSPLFPDKNPVDTGI</sequence>
<evidence type="ECO:0000256" key="1">
    <source>
        <dbReference type="ARBA" id="ARBA00008779"/>
    </source>
</evidence>
<accession>A0AA40ZWS5</accession>
<dbReference type="EC" id="3.1.6.1" evidence="7"/>
<dbReference type="InterPro" id="IPR050738">
    <property type="entry name" value="Sulfatase"/>
</dbReference>
<comment type="caution">
    <text evidence="7">The sequence shown here is derived from an EMBL/GenBank/DDBJ whole genome shotgun (WGS) entry which is preliminary data.</text>
</comment>
<evidence type="ECO:0000256" key="2">
    <source>
        <dbReference type="ARBA" id="ARBA00022723"/>
    </source>
</evidence>
<comment type="PTM">
    <text evidence="5">The conversion to 3-oxoalanine (also known as C-formylglycine, FGly), of a serine or cysteine residue in prokaryotes and of a cysteine residue in eukaryotes, is critical for catalytic activity.</text>
</comment>
<dbReference type="InterPro" id="IPR000917">
    <property type="entry name" value="Sulfatase_N"/>
</dbReference>
<reference evidence="7 8" key="1">
    <citation type="journal article" date="2021" name="Sci. Rep.">
        <title>The distribution of antibiotic resistance genes in chicken gut microbiota commensals.</title>
        <authorList>
            <person name="Juricova H."/>
            <person name="Matiasovicova J."/>
            <person name="Kubasova T."/>
            <person name="Cejkova D."/>
            <person name="Rychlik I."/>
        </authorList>
    </citation>
    <scope>NUCLEOTIDE SEQUENCE [LARGE SCALE GENOMIC DNA]</scope>
    <source>
        <strain evidence="7 8">An421</strain>
    </source>
</reference>
<dbReference type="PANTHER" id="PTHR42693">
    <property type="entry name" value="ARYLSULFATASE FAMILY MEMBER"/>
    <property type="match status" value="1"/>
</dbReference>
<dbReference type="GO" id="GO:0046872">
    <property type="term" value="F:metal ion binding"/>
    <property type="evidence" value="ECO:0007669"/>
    <property type="project" value="UniProtKB-KW"/>
</dbReference>
<protein>
    <submittedName>
        <fullName evidence="7">Arylsulfatase</fullName>
        <ecNumber evidence="7">3.1.6.1</ecNumber>
    </submittedName>
</protein>
<evidence type="ECO:0000256" key="3">
    <source>
        <dbReference type="ARBA" id="ARBA00022801"/>
    </source>
</evidence>
<dbReference type="Proteomes" id="UP000698924">
    <property type="component" value="Unassembled WGS sequence"/>
</dbReference>
<dbReference type="InterPro" id="IPR017850">
    <property type="entry name" value="Alkaline_phosphatase_core_sf"/>
</dbReference>
<gene>
    <name evidence="7" type="ORF">H6D15_14115</name>
</gene>
<organism evidence="7 8">
    <name type="scientific">Caecibacteroides pullorum</name>
    <dbReference type="NCBI Taxonomy" id="2725562"/>
    <lineage>
        <taxon>Bacteria</taxon>
        <taxon>Pseudomonadati</taxon>
        <taxon>Bacteroidota</taxon>
        <taxon>Bacteroidia</taxon>
        <taxon>Bacteroidales</taxon>
        <taxon>Bacteroidaceae</taxon>
        <taxon>Caecibacteroides</taxon>
    </lineage>
</organism>
<keyword evidence="4" id="KW-0106">Calcium</keyword>
<dbReference type="InterPro" id="IPR024607">
    <property type="entry name" value="Sulfatase_CS"/>
</dbReference>
<evidence type="ECO:0000313" key="8">
    <source>
        <dbReference type="Proteomes" id="UP000698924"/>
    </source>
</evidence>
<evidence type="ECO:0000313" key="7">
    <source>
        <dbReference type="EMBL" id="MBM6858718.1"/>
    </source>
</evidence>
<evidence type="ECO:0000259" key="6">
    <source>
        <dbReference type="Pfam" id="PF00884"/>
    </source>
</evidence>
<dbReference type="SUPFAM" id="SSF53649">
    <property type="entry name" value="Alkaline phosphatase-like"/>
    <property type="match status" value="1"/>
</dbReference>
<evidence type="ECO:0000256" key="4">
    <source>
        <dbReference type="ARBA" id="ARBA00022837"/>
    </source>
</evidence>
<dbReference type="AlphaFoldDB" id="A0AA40ZWS5"/>
<dbReference type="PROSITE" id="PS00523">
    <property type="entry name" value="SULFATASE_1"/>
    <property type="match status" value="1"/>
</dbReference>
<dbReference type="RefSeq" id="WP_204973225.1">
    <property type="nucleotide sequence ID" value="NZ_JAAZTS010000036.1"/>
</dbReference>
<feature type="domain" description="Sulfatase N-terminal" evidence="6">
    <location>
        <begin position="28"/>
        <end position="380"/>
    </location>
</feature>
<dbReference type="Pfam" id="PF00884">
    <property type="entry name" value="Sulfatase"/>
    <property type="match status" value="1"/>
</dbReference>
<evidence type="ECO:0000256" key="5">
    <source>
        <dbReference type="PIRSR" id="PIRSR600917-52"/>
    </source>
</evidence>
<comment type="similarity">
    <text evidence="1">Belongs to the sulfatase family.</text>
</comment>
<dbReference type="Gene3D" id="3.40.720.10">
    <property type="entry name" value="Alkaline Phosphatase, subunit A"/>
    <property type="match status" value="1"/>
</dbReference>
<dbReference type="NCBIfam" id="NF010322">
    <property type="entry name" value="PRK13759.1"/>
    <property type="match status" value="1"/>
</dbReference>
<dbReference type="GO" id="GO:0004065">
    <property type="term" value="F:arylsulfatase activity"/>
    <property type="evidence" value="ECO:0007669"/>
    <property type="project" value="UniProtKB-EC"/>
</dbReference>
<keyword evidence="3 7" id="KW-0378">Hydrolase</keyword>
<dbReference type="EMBL" id="JACJMO010000036">
    <property type="protein sequence ID" value="MBM6858718.1"/>
    <property type="molecule type" value="Genomic_DNA"/>
</dbReference>
<proteinExistence type="inferred from homology"/>
<feature type="modified residue" description="3-oxoalanine (Ser)" evidence="5">
    <location>
        <position position="76"/>
    </location>
</feature>
<keyword evidence="2" id="KW-0479">Metal-binding</keyword>
<name>A0AA40ZWS5_9BACT</name>